<gene>
    <name evidence="1" type="ORF">B0H17DRAFT_1128179</name>
</gene>
<protein>
    <submittedName>
        <fullName evidence="1">Uncharacterized protein</fullName>
    </submittedName>
</protein>
<comment type="caution">
    <text evidence="1">The sequence shown here is derived from an EMBL/GenBank/DDBJ whole genome shotgun (WGS) entry which is preliminary data.</text>
</comment>
<sequence>MPKTPRFDTPLLLGSLPLIPNNSIRYTVLALTVAVTVAGSIHRRRPSTQLRQLGDAIETPKSSSKIQSSKASTAYIRRRISETGNLAWKNNKRLSRDIAVCAADVERLHIAVELAIQAERQQKKINGALSVLTAFRARAVHGSRLSQSSVYSFCDDMKMAVSHDMLQQLVPLTQFRSV</sequence>
<keyword evidence="2" id="KW-1185">Reference proteome</keyword>
<dbReference type="EMBL" id="JARKIE010000017">
    <property type="protein sequence ID" value="KAJ7701374.1"/>
    <property type="molecule type" value="Genomic_DNA"/>
</dbReference>
<reference evidence="1" key="1">
    <citation type="submission" date="2023-03" db="EMBL/GenBank/DDBJ databases">
        <title>Massive genome expansion in bonnet fungi (Mycena s.s.) driven by repeated elements and novel gene families across ecological guilds.</title>
        <authorList>
            <consortium name="Lawrence Berkeley National Laboratory"/>
            <person name="Harder C.B."/>
            <person name="Miyauchi S."/>
            <person name="Viragh M."/>
            <person name="Kuo A."/>
            <person name="Thoen E."/>
            <person name="Andreopoulos B."/>
            <person name="Lu D."/>
            <person name="Skrede I."/>
            <person name="Drula E."/>
            <person name="Henrissat B."/>
            <person name="Morin E."/>
            <person name="Kohler A."/>
            <person name="Barry K."/>
            <person name="LaButti K."/>
            <person name="Morin E."/>
            <person name="Salamov A."/>
            <person name="Lipzen A."/>
            <person name="Mereny Z."/>
            <person name="Hegedus B."/>
            <person name="Baldrian P."/>
            <person name="Stursova M."/>
            <person name="Weitz H."/>
            <person name="Taylor A."/>
            <person name="Grigoriev I.V."/>
            <person name="Nagy L.G."/>
            <person name="Martin F."/>
            <person name="Kauserud H."/>
        </authorList>
    </citation>
    <scope>NUCLEOTIDE SEQUENCE</scope>
    <source>
        <strain evidence="1">CBHHK067</strain>
    </source>
</reference>
<name>A0AAD7GQG9_MYCRO</name>
<dbReference type="Proteomes" id="UP001221757">
    <property type="component" value="Unassembled WGS sequence"/>
</dbReference>
<proteinExistence type="predicted"/>
<evidence type="ECO:0000313" key="1">
    <source>
        <dbReference type="EMBL" id="KAJ7701374.1"/>
    </source>
</evidence>
<dbReference type="AlphaFoldDB" id="A0AAD7GQG9"/>
<organism evidence="1 2">
    <name type="scientific">Mycena rosella</name>
    <name type="common">Pink bonnet</name>
    <name type="synonym">Agaricus rosellus</name>
    <dbReference type="NCBI Taxonomy" id="1033263"/>
    <lineage>
        <taxon>Eukaryota</taxon>
        <taxon>Fungi</taxon>
        <taxon>Dikarya</taxon>
        <taxon>Basidiomycota</taxon>
        <taxon>Agaricomycotina</taxon>
        <taxon>Agaricomycetes</taxon>
        <taxon>Agaricomycetidae</taxon>
        <taxon>Agaricales</taxon>
        <taxon>Marasmiineae</taxon>
        <taxon>Mycenaceae</taxon>
        <taxon>Mycena</taxon>
    </lineage>
</organism>
<evidence type="ECO:0000313" key="2">
    <source>
        <dbReference type="Proteomes" id="UP001221757"/>
    </source>
</evidence>
<accession>A0AAD7GQG9</accession>